<dbReference type="EMBL" id="CAJOBJ010132927">
    <property type="protein sequence ID" value="CAF4729913.1"/>
    <property type="molecule type" value="Genomic_DNA"/>
</dbReference>
<name>A0A821JU11_9BILA</name>
<proteinExistence type="predicted"/>
<dbReference type="Proteomes" id="UP000663866">
    <property type="component" value="Unassembled WGS sequence"/>
</dbReference>
<keyword evidence="3" id="KW-1185">Reference proteome</keyword>
<sequence length="68" mass="7921">MSELYVAWHLPHKPLYAIMPDTAPSKRTSDLWIHKTKSEAIKTYADYFEKKLPNISIRRDALMATMKA</sequence>
<evidence type="ECO:0000313" key="2">
    <source>
        <dbReference type="EMBL" id="CAF4729913.1"/>
    </source>
</evidence>
<dbReference type="EMBL" id="CAJOBG010105547">
    <property type="protein sequence ID" value="CAF4720345.1"/>
    <property type="molecule type" value="Genomic_DNA"/>
</dbReference>
<feature type="non-terminal residue" evidence="1">
    <location>
        <position position="68"/>
    </location>
</feature>
<evidence type="ECO:0000313" key="3">
    <source>
        <dbReference type="Proteomes" id="UP000663866"/>
    </source>
</evidence>
<gene>
    <name evidence="2" type="ORF">GIL414_LOCUS44228</name>
    <name evidence="1" type="ORF">OVN521_LOCUS49057</name>
</gene>
<dbReference type="AlphaFoldDB" id="A0A821JU11"/>
<evidence type="ECO:0000313" key="1">
    <source>
        <dbReference type="EMBL" id="CAF4720345.1"/>
    </source>
</evidence>
<comment type="caution">
    <text evidence="1">The sequence shown here is derived from an EMBL/GenBank/DDBJ whole genome shotgun (WGS) entry which is preliminary data.</text>
</comment>
<dbReference type="Proteomes" id="UP000681720">
    <property type="component" value="Unassembled WGS sequence"/>
</dbReference>
<reference evidence="1" key="1">
    <citation type="submission" date="2021-02" db="EMBL/GenBank/DDBJ databases">
        <authorList>
            <person name="Nowell W R."/>
        </authorList>
    </citation>
    <scope>NUCLEOTIDE SEQUENCE</scope>
</reference>
<accession>A0A821JU11</accession>
<protein>
    <submittedName>
        <fullName evidence="1">Uncharacterized protein</fullName>
    </submittedName>
</protein>
<organism evidence="1 3">
    <name type="scientific">Rotaria magnacalcarata</name>
    <dbReference type="NCBI Taxonomy" id="392030"/>
    <lineage>
        <taxon>Eukaryota</taxon>
        <taxon>Metazoa</taxon>
        <taxon>Spiralia</taxon>
        <taxon>Gnathifera</taxon>
        <taxon>Rotifera</taxon>
        <taxon>Eurotatoria</taxon>
        <taxon>Bdelloidea</taxon>
        <taxon>Philodinida</taxon>
        <taxon>Philodinidae</taxon>
        <taxon>Rotaria</taxon>
    </lineage>
</organism>